<evidence type="ECO:0008006" key="3">
    <source>
        <dbReference type="Google" id="ProtNLM"/>
    </source>
</evidence>
<proteinExistence type="predicted"/>
<protein>
    <recommendedName>
        <fullName evidence="3">DNA-binding protein</fullName>
    </recommendedName>
</protein>
<comment type="caution">
    <text evidence="1">The sequence shown here is derived from an EMBL/GenBank/DDBJ whole genome shotgun (WGS) entry which is preliminary data.</text>
</comment>
<organism evidence="1 2">
    <name type="scientific">Pseudaquabacterium terrae</name>
    <dbReference type="NCBI Taxonomy" id="2732868"/>
    <lineage>
        <taxon>Bacteria</taxon>
        <taxon>Pseudomonadati</taxon>
        <taxon>Pseudomonadota</taxon>
        <taxon>Betaproteobacteria</taxon>
        <taxon>Burkholderiales</taxon>
        <taxon>Sphaerotilaceae</taxon>
        <taxon>Pseudaquabacterium</taxon>
    </lineage>
</organism>
<sequence length="75" mass="8692">MQPDSTPRLERLSSFARELGVSEHVAKRLLTDGQLPIRFVEVGDHRKVTFVHSADAARWREEYDRPHPALMTDHQ</sequence>
<accession>A0ABX2EP09</accession>
<reference evidence="1 2" key="1">
    <citation type="submission" date="2020-05" db="EMBL/GenBank/DDBJ databases">
        <title>Aquincola sp. isolate from soil.</title>
        <authorList>
            <person name="Han J."/>
            <person name="Kim D.-U."/>
        </authorList>
    </citation>
    <scope>NUCLEOTIDE SEQUENCE [LARGE SCALE GENOMIC DNA]</scope>
    <source>
        <strain evidence="1 2">S2</strain>
    </source>
</reference>
<dbReference type="Proteomes" id="UP000737171">
    <property type="component" value="Unassembled WGS sequence"/>
</dbReference>
<keyword evidence="2" id="KW-1185">Reference proteome</keyword>
<evidence type="ECO:0000313" key="1">
    <source>
        <dbReference type="EMBL" id="NRF70358.1"/>
    </source>
</evidence>
<dbReference type="EMBL" id="JABRWJ010000008">
    <property type="protein sequence ID" value="NRF70358.1"/>
    <property type="molecule type" value="Genomic_DNA"/>
</dbReference>
<gene>
    <name evidence="1" type="ORF">HLB44_25440</name>
</gene>
<evidence type="ECO:0000313" key="2">
    <source>
        <dbReference type="Proteomes" id="UP000737171"/>
    </source>
</evidence>
<name>A0ABX2EP09_9BURK</name>
<dbReference type="RefSeq" id="WP_173129244.1">
    <property type="nucleotide sequence ID" value="NZ_JABRWJ010000008.1"/>
</dbReference>